<reference evidence="3 4" key="1">
    <citation type="journal article" date="2021" name="Front. Microbiol.">
        <title>Comprehensive Comparative Genomics and Phenotyping of Methylobacterium Species.</title>
        <authorList>
            <person name="Alessa O."/>
            <person name="Ogura Y."/>
            <person name="Fujitani Y."/>
            <person name="Takami H."/>
            <person name="Hayashi T."/>
            <person name="Sahin N."/>
            <person name="Tani A."/>
        </authorList>
    </citation>
    <scope>NUCLEOTIDE SEQUENCE [LARGE SCALE GENOMIC DNA]</scope>
    <source>
        <strain evidence="3 4">DSM 23679</strain>
    </source>
</reference>
<gene>
    <name evidence="3" type="ORF">AFCDBAGC_1752</name>
</gene>
<evidence type="ECO:0000256" key="2">
    <source>
        <dbReference type="SAM" id="Phobius"/>
    </source>
</evidence>
<keyword evidence="2" id="KW-0472">Membrane</keyword>
<keyword evidence="2" id="KW-1133">Transmembrane helix</keyword>
<evidence type="ECO:0000313" key="3">
    <source>
        <dbReference type="EMBL" id="GJD43891.1"/>
    </source>
</evidence>
<comment type="caution">
    <text evidence="3">The sequence shown here is derived from an EMBL/GenBank/DDBJ whole genome shotgun (WGS) entry which is preliminary data.</text>
</comment>
<protein>
    <submittedName>
        <fullName evidence="3">Uncharacterized protein</fullName>
    </submittedName>
</protein>
<dbReference type="RefSeq" id="WP_147831668.1">
    <property type="nucleotide sequence ID" value="NZ_BPQG01000025.1"/>
</dbReference>
<organism evidence="3 4">
    <name type="scientific">Methylobacterium cerastii</name>
    <dbReference type="NCBI Taxonomy" id="932741"/>
    <lineage>
        <taxon>Bacteria</taxon>
        <taxon>Pseudomonadati</taxon>
        <taxon>Pseudomonadota</taxon>
        <taxon>Alphaproteobacteria</taxon>
        <taxon>Hyphomicrobiales</taxon>
        <taxon>Methylobacteriaceae</taxon>
        <taxon>Methylobacterium</taxon>
    </lineage>
</organism>
<keyword evidence="2" id="KW-0812">Transmembrane</keyword>
<evidence type="ECO:0000256" key="1">
    <source>
        <dbReference type="SAM" id="MobiDB-lite"/>
    </source>
</evidence>
<keyword evidence="4" id="KW-1185">Reference proteome</keyword>
<dbReference type="Proteomes" id="UP001055117">
    <property type="component" value="Unassembled WGS sequence"/>
</dbReference>
<dbReference type="EMBL" id="BPQG01000025">
    <property type="protein sequence ID" value="GJD43891.1"/>
    <property type="molecule type" value="Genomic_DNA"/>
</dbReference>
<feature type="compositionally biased region" description="Basic and acidic residues" evidence="1">
    <location>
        <begin position="47"/>
        <end position="59"/>
    </location>
</feature>
<name>A0ABQ4QF61_9HYPH</name>
<proteinExistence type="predicted"/>
<sequence>MSNDVLIPVLAIGTIVVATVIAVWQRTRVAQKKHDPSRSAFVANHGEAPRPNRPGTEHT</sequence>
<feature type="transmembrane region" description="Helical" evidence="2">
    <location>
        <begin position="6"/>
        <end position="24"/>
    </location>
</feature>
<feature type="region of interest" description="Disordered" evidence="1">
    <location>
        <begin position="33"/>
        <end position="59"/>
    </location>
</feature>
<accession>A0ABQ4QF61</accession>
<evidence type="ECO:0000313" key="4">
    <source>
        <dbReference type="Proteomes" id="UP001055117"/>
    </source>
</evidence>